<gene>
    <name evidence="3" type="ORF">OOJ09_28655</name>
</gene>
<evidence type="ECO:0000313" key="4">
    <source>
        <dbReference type="Proteomes" id="UP001152178"/>
    </source>
</evidence>
<name>A0ABT4R2V7_9HYPH</name>
<dbReference type="PANTHER" id="PTHR43031">
    <property type="entry name" value="FAD-DEPENDENT OXIDOREDUCTASE"/>
    <property type="match status" value="1"/>
</dbReference>
<dbReference type="PROSITE" id="PS50987">
    <property type="entry name" value="HTH_ARSR_2"/>
    <property type="match status" value="1"/>
</dbReference>
<dbReference type="CDD" id="cd00090">
    <property type="entry name" value="HTH_ARSR"/>
    <property type="match status" value="1"/>
</dbReference>
<dbReference type="InterPro" id="IPR011991">
    <property type="entry name" value="ArsR-like_HTH"/>
</dbReference>
<evidence type="ECO:0000259" key="1">
    <source>
        <dbReference type="PROSITE" id="PS50206"/>
    </source>
</evidence>
<dbReference type="SUPFAM" id="SSF46785">
    <property type="entry name" value="Winged helix' DNA-binding domain"/>
    <property type="match status" value="1"/>
</dbReference>
<dbReference type="InterPro" id="IPR001845">
    <property type="entry name" value="HTH_ArsR_DNA-bd_dom"/>
</dbReference>
<dbReference type="PROSITE" id="PS50206">
    <property type="entry name" value="RHODANESE_3"/>
    <property type="match status" value="1"/>
</dbReference>
<dbReference type="NCBIfam" id="NF033788">
    <property type="entry name" value="HTH_metalloreg"/>
    <property type="match status" value="1"/>
</dbReference>
<dbReference type="InterPro" id="IPR036390">
    <property type="entry name" value="WH_DNA-bd_sf"/>
</dbReference>
<feature type="domain" description="Rhodanese" evidence="1">
    <location>
        <begin position="131"/>
        <end position="220"/>
    </location>
</feature>
<reference evidence="3" key="1">
    <citation type="submission" date="2022-11" db="EMBL/GenBank/DDBJ databases">
        <authorList>
            <person name="Coimbra C."/>
        </authorList>
    </citation>
    <scope>NUCLEOTIDE SEQUENCE</scope>
    <source>
        <strain evidence="3">Jales19</strain>
    </source>
</reference>
<accession>A0ABT4R2V7</accession>
<organism evidence="3 4">
    <name type="scientific">Mesorhizobium qingshengii</name>
    <dbReference type="NCBI Taxonomy" id="1165689"/>
    <lineage>
        <taxon>Bacteria</taxon>
        <taxon>Pseudomonadati</taxon>
        <taxon>Pseudomonadota</taxon>
        <taxon>Alphaproteobacteria</taxon>
        <taxon>Hyphomicrobiales</taxon>
        <taxon>Phyllobacteriaceae</taxon>
        <taxon>Mesorhizobium</taxon>
    </lineage>
</organism>
<dbReference type="Gene3D" id="1.10.10.10">
    <property type="entry name" value="Winged helix-like DNA-binding domain superfamily/Winged helix DNA-binding domain"/>
    <property type="match status" value="1"/>
</dbReference>
<dbReference type="SMART" id="SM00450">
    <property type="entry name" value="RHOD"/>
    <property type="match status" value="1"/>
</dbReference>
<dbReference type="InterPro" id="IPR001307">
    <property type="entry name" value="Thiosulphate_STrfase_CS"/>
</dbReference>
<dbReference type="SUPFAM" id="SSF52821">
    <property type="entry name" value="Rhodanese/Cell cycle control phosphatase"/>
    <property type="match status" value="1"/>
</dbReference>
<dbReference type="Gene3D" id="3.40.250.10">
    <property type="entry name" value="Rhodanese-like domain"/>
    <property type="match status" value="1"/>
</dbReference>
<dbReference type="Proteomes" id="UP001152178">
    <property type="component" value="Unassembled WGS sequence"/>
</dbReference>
<dbReference type="InterPro" id="IPR036388">
    <property type="entry name" value="WH-like_DNA-bd_sf"/>
</dbReference>
<dbReference type="SMART" id="SM00418">
    <property type="entry name" value="HTH_ARSR"/>
    <property type="match status" value="1"/>
</dbReference>
<evidence type="ECO:0000313" key="3">
    <source>
        <dbReference type="EMBL" id="MCZ8548165.1"/>
    </source>
</evidence>
<dbReference type="InterPro" id="IPR036873">
    <property type="entry name" value="Rhodanese-like_dom_sf"/>
</dbReference>
<dbReference type="RefSeq" id="WP_269908421.1">
    <property type="nucleotide sequence ID" value="NZ_JAPFQA010000022.1"/>
</dbReference>
<proteinExistence type="predicted"/>
<dbReference type="PROSITE" id="PS00380">
    <property type="entry name" value="RHODANESE_1"/>
    <property type="match status" value="1"/>
</dbReference>
<dbReference type="InterPro" id="IPR001763">
    <property type="entry name" value="Rhodanese-like_dom"/>
</dbReference>
<dbReference type="InterPro" id="IPR050229">
    <property type="entry name" value="GlpE_sulfurtransferase"/>
</dbReference>
<sequence>MSSIGPKQAIFASLAEVAQALGHAHRLELLEHLAQGERSVEGLAARAGLNFANASRHLQILRRARLVEAQRHGKHVLYRLAGDAQVVELMKALGRVGERNVAEVNRVMTDYFHTRDALEAVSREDLVSRLHDGLVTVLDVRSEDEFALGHLPGALNIPLTELERRLAELPANREVIAYCRGPYCVLSFEAVAALRTRGYVVHRLEDGYPEWKAAGLPVQAAVA</sequence>
<protein>
    <submittedName>
        <fullName evidence="3">Metalloregulator ArsR/SmtB family transcription factor</fullName>
    </submittedName>
</protein>
<dbReference type="PRINTS" id="PR00778">
    <property type="entry name" value="HTHARSR"/>
</dbReference>
<dbReference type="EMBL" id="JAPFQA010000022">
    <property type="protein sequence ID" value="MCZ8548165.1"/>
    <property type="molecule type" value="Genomic_DNA"/>
</dbReference>
<dbReference type="PANTHER" id="PTHR43031:SF1">
    <property type="entry name" value="PYRIDINE NUCLEOTIDE-DISULPHIDE OXIDOREDUCTASE"/>
    <property type="match status" value="1"/>
</dbReference>
<dbReference type="Pfam" id="PF00581">
    <property type="entry name" value="Rhodanese"/>
    <property type="match status" value="1"/>
</dbReference>
<dbReference type="Pfam" id="PF01022">
    <property type="entry name" value="HTH_5"/>
    <property type="match status" value="1"/>
</dbReference>
<comment type="caution">
    <text evidence="3">The sequence shown here is derived from an EMBL/GenBank/DDBJ whole genome shotgun (WGS) entry which is preliminary data.</text>
</comment>
<dbReference type="CDD" id="cd00158">
    <property type="entry name" value="RHOD"/>
    <property type="match status" value="1"/>
</dbReference>
<keyword evidence="4" id="KW-1185">Reference proteome</keyword>
<feature type="domain" description="HTH arsR-type" evidence="2">
    <location>
        <begin position="6"/>
        <end position="101"/>
    </location>
</feature>
<evidence type="ECO:0000259" key="2">
    <source>
        <dbReference type="PROSITE" id="PS50987"/>
    </source>
</evidence>